<protein>
    <submittedName>
        <fullName evidence="4">N4 gp25-like protein</fullName>
    </submittedName>
</protein>
<evidence type="ECO:0000259" key="3">
    <source>
        <dbReference type="Pfam" id="PF13203"/>
    </source>
</evidence>
<keyword evidence="5" id="KW-1185">Reference proteome</keyword>
<accession>C8ZKD3</accession>
<dbReference type="Proteomes" id="UP000002615">
    <property type="component" value="Segment"/>
</dbReference>
<feature type="domain" description="Putative metallopeptidase" evidence="3">
    <location>
        <begin position="8"/>
        <end position="268"/>
    </location>
</feature>
<dbReference type="OrthoDB" id="3106at10239"/>
<dbReference type="InterPro" id="IPR025154">
    <property type="entry name" value="Put_metallopeptidase_dom"/>
</dbReference>
<dbReference type="InterPro" id="IPR018698">
    <property type="entry name" value="VWA-like_dom"/>
</dbReference>
<evidence type="ECO:0000313" key="5">
    <source>
        <dbReference type="Proteomes" id="UP000002615"/>
    </source>
</evidence>
<dbReference type="Gene3D" id="3.40.50.410">
    <property type="entry name" value="von Willebrand factor, type A domain"/>
    <property type="match status" value="1"/>
</dbReference>
<feature type="region of interest" description="Disordered" evidence="1">
    <location>
        <begin position="156"/>
        <end position="193"/>
    </location>
</feature>
<sequence>MSSFNEMVSKAKIRLMERPNSVFLANVAMRLRYHQDDGMPTAYVQGTKMGINLEFFSGLNKAQQETLLAHEIGHIVRLHAQRMEHRKAMVQMPGGGTCTLWNIAGDFVINQELKDSGFSPLIWKSKDGKECKWCQDDKYKGMTTEEVYQALLEEAKQNGSGGDGSGSGAAVFDPNGDPMDDLRPGQGEDGQDEGEMTDIIVAAATAARQAGQAGSIPGDVAVFLDNLLQPKLPLAAKLQRFFTRFNKRGFTWERPNRRMAGRYYLPSLKGKAVGDILFCFDLSGSVSDDEIKRYISEFNGVLQKLKPDSMHMLTFDTEIMNVTKIRSTKELLKAKLEGRGGTDINPVLAYVEKKKPTAVVVFTDGGFWRAPDRNPGVPILWMIHGNPSFKIDFGQVTHFEV</sequence>
<dbReference type="CDD" id="cd00198">
    <property type="entry name" value="vWFA"/>
    <property type="match status" value="1"/>
</dbReference>
<evidence type="ECO:0000259" key="2">
    <source>
        <dbReference type="Pfam" id="PF09967"/>
    </source>
</evidence>
<dbReference type="PANTHER" id="PTHR38730:SF1">
    <property type="entry name" value="SLL7028 PROTEIN"/>
    <property type="match status" value="1"/>
</dbReference>
<dbReference type="PANTHER" id="PTHR38730">
    <property type="entry name" value="SLL7028 PROTEIN"/>
    <property type="match status" value="1"/>
</dbReference>
<proteinExistence type="predicted"/>
<evidence type="ECO:0000313" key="4">
    <source>
        <dbReference type="EMBL" id="CAZ66180.1"/>
    </source>
</evidence>
<dbReference type="EMBL" id="FN422398">
    <property type="protein sequence ID" value="CAZ66180.1"/>
    <property type="molecule type" value="Genomic_DNA"/>
</dbReference>
<feature type="domain" description="VWA-like" evidence="2">
    <location>
        <begin position="279"/>
        <end position="398"/>
    </location>
</feature>
<dbReference type="Pfam" id="PF13203">
    <property type="entry name" value="DUF2201_N"/>
    <property type="match status" value="1"/>
</dbReference>
<evidence type="ECO:0000256" key="1">
    <source>
        <dbReference type="SAM" id="MobiDB-lite"/>
    </source>
</evidence>
<dbReference type="InterPro" id="IPR036465">
    <property type="entry name" value="vWFA_dom_sf"/>
</dbReference>
<organism evidence="4 5">
    <name type="scientific">Pseudomonas phage LUZ7</name>
    <dbReference type="NCBI Taxonomy" id="655097"/>
    <lineage>
        <taxon>Viruses</taxon>
        <taxon>Duplodnaviria</taxon>
        <taxon>Heunggongvirae</taxon>
        <taxon>Uroviricota</taxon>
        <taxon>Caudoviricetes</taxon>
        <taxon>Schitoviridae</taxon>
        <taxon>Migulavirinae</taxon>
        <taxon>Luzseptimavirus</taxon>
        <taxon>Luzseptimavirus LUZ7</taxon>
    </lineage>
</organism>
<dbReference type="Pfam" id="PF09967">
    <property type="entry name" value="DUF2201"/>
    <property type="match status" value="1"/>
</dbReference>
<dbReference type="KEGG" id="vg:8684391"/>
<dbReference type="GeneID" id="8684391"/>
<dbReference type="SUPFAM" id="SSF53300">
    <property type="entry name" value="vWA-like"/>
    <property type="match status" value="1"/>
</dbReference>
<name>C8ZKD3_9CAUD</name>
<dbReference type="RefSeq" id="YP_003358321.1">
    <property type="nucleotide sequence ID" value="NC_013691.1"/>
</dbReference>
<reference evidence="5" key="1">
    <citation type="journal article" date="2010" name="Virology">
        <title>Molecular and physiological analysis of three Pseudomonas aeruginosa phages belonging to the "N4-like viruses".</title>
        <authorList>
            <person name="Ceyssens P.J."/>
            <person name="Brabban A."/>
            <person name="Rogge L."/>
            <person name="Lewis M.S."/>
            <person name="Pickard D."/>
            <person name="Goulding D."/>
            <person name="Dougan G."/>
            <person name="Nob en J.P."/>
            <person name="Kropinski A."/>
            <person name="Kutter E."/>
            <person name="Lavigne R."/>
        </authorList>
    </citation>
    <scope>NUCLEOTIDE SEQUENCE [LARGE SCALE GENOMIC DNA]</scope>
</reference>